<dbReference type="GO" id="GO:0005737">
    <property type="term" value="C:cytoplasm"/>
    <property type="evidence" value="ECO:0007669"/>
    <property type="project" value="TreeGrafter"/>
</dbReference>
<evidence type="ECO:0008006" key="4">
    <source>
        <dbReference type="Google" id="ProtNLM"/>
    </source>
</evidence>
<dbReference type="PANTHER" id="PTHR36576:SF2">
    <property type="entry name" value="PROTEIN CON-6, PUTATIVE (AFU_ORTHOLOGUE AFUA_4G03615)-RELATED"/>
    <property type="match status" value="1"/>
</dbReference>
<dbReference type="AlphaFoldDB" id="B8MPA7"/>
<dbReference type="InterPro" id="IPR052670">
    <property type="entry name" value="UPF0654_domain"/>
</dbReference>
<sequence length="108" mass="11746">MPRSQSPNPTRQEAGFKAALNNPRVSSSAKQNARHVLEDQFGDVIEQVDVSGGSKYGDENVTSSRGVERSRNNVVRGYKAAAHNLSNTEAGRQHARQSLEDLGVNPDE</sequence>
<accession>B8MPA7</accession>
<dbReference type="PANTHER" id="PTHR36576">
    <property type="entry name" value="UPF0654 PROTEIN C11D3.01C-RELATED"/>
    <property type="match status" value="1"/>
</dbReference>
<dbReference type="Pfam" id="PF10346">
    <property type="entry name" value="Con-6"/>
    <property type="match status" value="2"/>
</dbReference>
<reference evidence="3" key="1">
    <citation type="journal article" date="2015" name="Genome Announc.">
        <title>Genome sequence of the AIDS-associated pathogen Penicillium marneffei (ATCC18224) and its near taxonomic relative Talaromyces stipitatus (ATCC10500).</title>
        <authorList>
            <person name="Nierman W.C."/>
            <person name="Fedorova-Abrams N.D."/>
            <person name="Andrianopoulos A."/>
        </authorList>
    </citation>
    <scope>NUCLEOTIDE SEQUENCE [LARGE SCALE GENOMIC DNA]</scope>
    <source>
        <strain evidence="3">ATCC 10500 / CBS 375.48 / QM 6759 / NRRL 1006</strain>
    </source>
</reference>
<dbReference type="InParanoid" id="B8MPA7"/>
<evidence type="ECO:0000313" key="3">
    <source>
        <dbReference type="Proteomes" id="UP000001745"/>
    </source>
</evidence>
<dbReference type="VEuPathDB" id="FungiDB:TSTA_105570"/>
<dbReference type="OMA" id="ANQERGY"/>
<dbReference type="Proteomes" id="UP000001745">
    <property type="component" value="Unassembled WGS sequence"/>
</dbReference>
<dbReference type="HOGENOM" id="CLU_107705_2_1_1"/>
<dbReference type="PhylomeDB" id="B8MPA7"/>
<protein>
    <recommendedName>
        <fullName evidence="4">Conidiation protein Con-6</fullName>
    </recommendedName>
</protein>
<evidence type="ECO:0000313" key="2">
    <source>
        <dbReference type="EMBL" id="EED14346.1"/>
    </source>
</evidence>
<organism evidence="2 3">
    <name type="scientific">Talaromyces stipitatus (strain ATCC 10500 / CBS 375.48 / QM 6759 / NRRL 1006)</name>
    <name type="common">Penicillium stipitatum</name>
    <dbReference type="NCBI Taxonomy" id="441959"/>
    <lineage>
        <taxon>Eukaryota</taxon>
        <taxon>Fungi</taxon>
        <taxon>Dikarya</taxon>
        <taxon>Ascomycota</taxon>
        <taxon>Pezizomycotina</taxon>
        <taxon>Eurotiomycetes</taxon>
        <taxon>Eurotiomycetidae</taxon>
        <taxon>Eurotiales</taxon>
        <taxon>Trichocomaceae</taxon>
        <taxon>Talaromyces</taxon>
        <taxon>Talaromyces sect. Talaromyces</taxon>
    </lineage>
</organism>
<proteinExistence type="predicted"/>
<evidence type="ECO:0000256" key="1">
    <source>
        <dbReference type="SAM" id="MobiDB-lite"/>
    </source>
</evidence>
<gene>
    <name evidence="2" type="ORF">TSTA_105570</name>
</gene>
<feature type="region of interest" description="Disordered" evidence="1">
    <location>
        <begin position="84"/>
        <end position="108"/>
    </location>
</feature>
<dbReference type="RefSeq" id="XP_002486584.1">
    <property type="nucleotide sequence ID" value="XM_002486539.1"/>
</dbReference>
<feature type="compositionally biased region" description="Polar residues" evidence="1">
    <location>
        <begin position="1"/>
        <end position="11"/>
    </location>
</feature>
<name>B8MPA7_TALSN</name>
<dbReference type="OrthoDB" id="5419162at2759"/>
<dbReference type="GeneID" id="8100416"/>
<feature type="region of interest" description="Disordered" evidence="1">
    <location>
        <begin position="1"/>
        <end position="31"/>
    </location>
</feature>
<dbReference type="InterPro" id="IPR018824">
    <property type="entry name" value="Conidiation-specific_6"/>
</dbReference>
<keyword evidence="3" id="KW-1185">Reference proteome</keyword>
<dbReference type="EMBL" id="EQ962658">
    <property type="protein sequence ID" value="EED14346.1"/>
    <property type="molecule type" value="Genomic_DNA"/>
</dbReference>